<feature type="transmembrane region" description="Helical" evidence="6">
    <location>
        <begin position="78"/>
        <end position="105"/>
    </location>
</feature>
<keyword evidence="8" id="KW-1185">Reference proteome</keyword>
<comment type="subcellular location">
    <subcellularLocation>
        <location evidence="1">Membrane</location>
        <topology evidence="1">Multi-pass membrane protein</topology>
    </subcellularLocation>
</comment>
<name>A0ABM7RE16_9BACT</name>
<feature type="transmembrane region" description="Helical" evidence="6">
    <location>
        <begin position="135"/>
        <end position="155"/>
    </location>
</feature>
<accession>A0ABM7RE16</accession>
<dbReference type="RefSeq" id="WP_338685177.1">
    <property type="nucleotide sequence ID" value="NZ_AP024702.1"/>
</dbReference>
<feature type="transmembrane region" description="Helical" evidence="6">
    <location>
        <begin position="214"/>
        <end position="236"/>
    </location>
</feature>
<evidence type="ECO:0000256" key="6">
    <source>
        <dbReference type="SAM" id="Phobius"/>
    </source>
</evidence>
<dbReference type="InterPro" id="IPR050475">
    <property type="entry name" value="Prenyltransferase_related"/>
</dbReference>
<feature type="transmembrane region" description="Helical" evidence="6">
    <location>
        <begin position="297"/>
        <end position="319"/>
    </location>
</feature>
<keyword evidence="3 6" id="KW-0812">Transmembrane</keyword>
<dbReference type="EMBL" id="AP024702">
    <property type="protein sequence ID" value="BCX48815.1"/>
    <property type="molecule type" value="Genomic_DNA"/>
</dbReference>
<evidence type="ECO:0000313" key="8">
    <source>
        <dbReference type="Proteomes" id="UP001374893"/>
    </source>
</evidence>
<gene>
    <name evidence="7" type="ORF">HAHE_27230</name>
</gene>
<protein>
    <submittedName>
        <fullName evidence="7">Ubi aprenyltransferase protein</fullName>
    </submittedName>
</protein>
<evidence type="ECO:0000256" key="1">
    <source>
        <dbReference type="ARBA" id="ARBA00004141"/>
    </source>
</evidence>
<proteinExistence type="predicted"/>
<dbReference type="PANTHER" id="PTHR42723">
    <property type="entry name" value="CHLOROPHYLL SYNTHASE"/>
    <property type="match status" value="1"/>
</dbReference>
<feature type="transmembrane region" description="Helical" evidence="6">
    <location>
        <begin position="111"/>
        <end position="128"/>
    </location>
</feature>
<keyword evidence="2" id="KW-1003">Cell membrane</keyword>
<sequence>MSRTAALLASLRVANAPSVVCNVTIGYLLGRYYWGDMQAVGPVVVPLVLAGLALYFAGNLANDWFDRDWDKTHRPERALPSGLISADTYLTSAVVLGMAGIGLGFSQGPRSGFTAIAVLVCIAIYTRIHKATVWGVLPMGLCRAGLYVMGFVAAWPSEAVDTIDLHAYGVTQADVVADTVRSIAFVATHALGLLIYISGLSLSARCESLEHPPVGTLILSRSMLFLPLAAMSAWWIPWYPLLGVAGMVSFAIWLGLSLTVFRKPIPRFVSALLAGIPLTDFIAAVPLGATFSVPGESLSLAGGLAFILPPLAFLSALLLQRFTPAT</sequence>
<feature type="transmembrane region" description="Helical" evidence="6">
    <location>
        <begin position="183"/>
        <end position="202"/>
    </location>
</feature>
<evidence type="ECO:0000256" key="5">
    <source>
        <dbReference type="ARBA" id="ARBA00023136"/>
    </source>
</evidence>
<dbReference type="Gene3D" id="1.10.357.140">
    <property type="entry name" value="UbiA prenyltransferase"/>
    <property type="match status" value="1"/>
</dbReference>
<reference evidence="7 8" key="1">
    <citation type="submission" date="2021-06" db="EMBL/GenBank/DDBJ databases">
        <title>Complete genome of Haloferula helveola possessing various polysaccharide degrading enzymes.</title>
        <authorList>
            <person name="Takami H."/>
            <person name="Huang C."/>
            <person name="Hamasaki K."/>
        </authorList>
    </citation>
    <scope>NUCLEOTIDE SEQUENCE [LARGE SCALE GENOMIC DNA]</scope>
    <source>
        <strain evidence="7 8">CN-1</strain>
    </source>
</reference>
<dbReference type="InterPro" id="IPR000537">
    <property type="entry name" value="UbiA_prenyltransferase"/>
</dbReference>
<dbReference type="Proteomes" id="UP001374893">
    <property type="component" value="Chromosome"/>
</dbReference>
<dbReference type="InterPro" id="IPR044878">
    <property type="entry name" value="UbiA_sf"/>
</dbReference>
<evidence type="ECO:0000256" key="4">
    <source>
        <dbReference type="ARBA" id="ARBA00022989"/>
    </source>
</evidence>
<feature type="transmembrane region" description="Helical" evidence="6">
    <location>
        <begin position="242"/>
        <end position="261"/>
    </location>
</feature>
<evidence type="ECO:0000313" key="7">
    <source>
        <dbReference type="EMBL" id="BCX48815.1"/>
    </source>
</evidence>
<keyword evidence="4 6" id="KW-1133">Transmembrane helix</keyword>
<evidence type="ECO:0000256" key="3">
    <source>
        <dbReference type="ARBA" id="ARBA00022692"/>
    </source>
</evidence>
<dbReference type="Pfam" id="PF01040">
    <property type="entry name" value="UbiA"/>
    <property type="match status" value="1"/>
</dbReference>
<keyword evidence="5 6" id="KW-0472">Membrane</keyword>
<dbReference type="PANTHER" id="PTHR42723:SF1">
    <property type="entry name" value="CHLOROPHYLL SYNTHASE, CHLOROPLASTIC"/>
    <property type="match status" value="1"/>
</dbReference>
<feature type="transmembrane region" description="Helical" evidence="6">
    <location>
        <begin position="268"/>
        <end position="291"/>
    </location>
</feature>
<evidence type="ECO:0000256" key="2">
    <source>
        <dbReference type="ARBA" id="ARBA00022475"/>
    </source>
</evidence>
<organism evidence="7 8">
    <name type="scientific">Haloferula helveola</name>
    <dbReference type="NCBI Taxonomy" id="490095"/>
    <lineage>
        <taxon>Bacteria</taxon>
        <taxon>Pseudomonadati</taxon>
        <taxon>Verrucomicrobiota</taxon>
        <taxon>Verrucomicrobiia</taxon>
        <taxon>Verrucomicrobiales</taxon>
        <taxon>Verrucomicrobiaceae</taxon>
        <taxon>Haloferula</taxon>
    </lineage>
</organism>
<feature type="transmembrane region" description="Helical" evidence="6">
    <location>
        <begin position="37"/>
        <end position="57"/>
    </location>
</feature>